<sequence length="68" mass="7158">MPKFSNPRILLELTDYLLAILDSVVTMDVDQSTPASTPAIVASDASELPPPTTTNVAQQNVDATAADD</sequence>
<dbReference type="Proteomes" id="UP000316621">
    <property type="component" value="Chromosome 10"/>
</dbReference>
<feature type="region of interest" description="Disordered" evidence="1">
    <location>
        <begin position="32"/>
        <end position="68"/>
    </location>
</feature>
<evidence type="ECO:0000313" key="3">
    <source>
        <dbReference type="Proteomes" id="UP000316621"/>
    </source>
</evidence>
<dbReference type="EMBL" id="CM010724">
    <property type="protein sequence ID" value="RZC81960.1"/>
    <property type="molecule type" value="Genomic_DNA"/>
</dbReference>
<keyword evidence="3" id="KW-1185">Reference proteome</keyword>
<gene>
    <name evidence="2" type="ORF">C5167_044542</name>
</gene>
<protein>
    <submittedName>
        <fullName evidence="2">Uncharacterized protein</fullName>
    </submittedName>
</protein>
<name>A0A4Y7LBE8_PAPSO</name>
<dbReference type="AlphaFoldDB" id="A0A4Y7LBE8"/>
<proteinExistence type="predicted"/>
<evidence type="ECO:0000256" key="1">
    <source>
        <dbReference type="SAM" id="MobiDB-lite"/>
    </source>
</evidence>
<accession>A0A4Y7LBE8</accession>
<reference evidence="2 3" key="1">
    <citation type="journal article" date="2018" name="Science">
        <title>The opium poppy genome and morphinan production.</title>
        <authorList>
            <person name="Guo L."/>
            <person name="Winzer T."/>
            <person name="Yang X."/>
            <person name="Li Y."/>
            <person name="Ning Z."/>
            <person name="He Z."/>
            <person name="Teodor R."/>
            <person name="Lu Y."/>
            <person name="Bowser T.A."/>
            <person name="Graham I.A."/>
            <person name="Ye K."/>
        </authorList>
    </citation>
    <scope>NUCLEOTIDE SEQUENCE [LARGE SCALE GENOMIC DNA]</scope>
    <source>
        <strain evidence="3">cv. HN1</strain>
        <tissue evidence="2">Leaves</tissue>
    </source>
</reference>
<feature type="compositionally biased region" description="Polar residues" evidence="1">
    <location>
        <begin position="53"/>
        <end position="62"/>
    </location>
</feature>
<organism evidence="2 3">
    <name type="scientific">Papaver somniferum</name>
    <name type="common">Opium poppy</name>
    <dbReference type="NCBI Taxonomy" id="3469"/>
    <lineage>
        <taxon>Eukaryota</taxon>
        <taxon>Viridiplantae</taxon>
        <taxon>Streptophyta</taxon>
        <taxon>Embryophyta</taxon>
        <taxon>Tracheophyta</taxon>
        <taxon>Spermatophyta</taxon>
        <taxon>Magnoliopsida</taxon>
        <taxon>Ranunculales</taxon>
        <taxon>Papaveraceae</taxon>
        <taxon>Papaveroideae</taxon>
        <taxon>Papaver</taxon>
    </lineage>
</organism>
<dbReference type="Gramene" id="RZC81960">
    <property type="protein sequence ID" value="RZC81960"/>
    <property type="gene ID" value="C5167_044542"/>
</dbReference>
<evidence type="ECO:0000313" key="2">
    <source>
        <dbReference type="EMBL" id="RZC81960.1"/>
    </source>
</evidence>